<feature type="compositionally biased region" description="Low complexity" evidence="1">
    <location>
        <begin position="126"/>
        <end position="135"/>
    </location>
</feature>
<feature type="region of interest" description="Disordered" evidence="1">
    <location>
        <begin position="404"/>
        <end position="427"/>
    </location>
</feature>
<reference evidence="2" key="1">
    <citation type="submission" date="2022-03" db="EMBL/GenBank/DDBJ databases">
        <authorList>
            <person name="Martin H S."/>
        </authorList>
    </citation>
    <scope>NUCLEOTIDE SEQUENCE</scope>
</reference>
<evidence type="ECO:0000313" key="3">
    <source>
        <dbReference type="Proteomes" id="UP000837857"/>
    </source>
</evidence>
<evidence type="ECO:0008006" key="4">
    <source>
        <dbReference type="Google" id="ProtNLM"/>
    </source>
</evidence>
<protein>
    <recommendedName>
        <fullName evidence="4">Kazal-like domain-containing protein</fullName>
    </recommendedName>
</protein>
<organism evidence="2 3">
    <name type="scientific">Iphiclides podalirius</name>
    <name type="common">scarce swallowtail</name>
    <dbReference type="NCBI Taxonomy" id="110791"/>
    <lineage>
        <taxon>Eukaryota</taxon>
        <taxon>Metazoa</taxon>
        <taxon>Ecdysozoa</taxon>
        <taxon>Arthropoda</taxon>
        <taxon>Hexapoda</taxon>
        <taxon>Insecta</taxon>
        <taxon>Pterygota</taxon>
        <taxon>Neoptera</taxon>
        <taxon>Endopterygota</taxon>
        <taxon>Lepidoptera</taxon>
        <taxon>Glossata</taxon>
        <taxon>Ditrysia</taxon>
        <taxon>Papilionoidea</taxon>
        <taxon>Papilionidae</taxon>
        <taxon>Papilioninae</taxon>
        <taxon>Iphiclides</taxon>
    </lineage>
</organism>
<feature type="compositionally biased region" description="Pro residues" evidence="1">
    <location>
        <begin position="199"/>
        <end position="219"/>
    </location>
</feature>
<name>A0ABN8I9T6_9NEOP</name>
<feature type="region of interest" description="Disordered" evidence="1">
    <location>
        <begin position="243"/>
        <end position="283"/>
    </location>
</feature>
<feature type="non-terminal residue" evidence="2">
    <location>
        <position position="532"/>
    </location>
</feature>
<evidence type="ECO:0000313" key="2">
    <source>
        <dbReference type="EMBL" id="CAH2047013.1"/>
    </source>
</evidence>
<feature type="region of interest" description="Disordered" evidence="1">
    <location>
        <begin position="119"/>
        <end position="171"/>
    </location>
</feature>
<dbReference type="Proteomes" id="UP000837857">
    <property type="component" value="Chromosome 17"/>
</dbReference>
<feature type="compositionally biased region" description="Polar residues" evidence="1">
    <location>
        <begin position="136"/>
        <end position="149"/>
    </location>
</feature>
<feature type="region of interest" description="Disordered" evidence="1">
    <location>
        <begin position="302"/>
        <end position="321"/>
    </location>
</feature>
<accession>A0ABN8I9T6</accession>
<feature type="region of interest" description="Disordered" evidence="1">
    <location>
        <begin position="189"/>
        <end position="225"/>
    </location>
</feature>
<evidence type="ECO:0000256" key="1">
    <source>
        <dbReference type="SAM" id="MobiDB-lite"/>
    </source>
</evidence>
<feature type="compositionally biased region" description="Low complexity" evidence="1">
    <location>
        <begin position="189"/>
        <end position="198"/>
    </location>
</feature>
<keyword evidence="3" id="KW-1185">Reference proteome</keyword>
<sequence>MRDGVISFDNTRVGRSGLSVEIWYTWPQRDTRHITARLRPAGAHRARPSRMQHASTLVVLTLLQLCRAEIPNALPEWYAANLINDAGFQPKPITEIFTTQATFSSKNPIVVTSTTPGSETEVVFSTSPTTRTQTTVAESLPSTEDTTQKVIPLRENRPPASQPLDIPRQVYQPPPQHIQVLVAQPPQQVLTPQQIQPSPQIPPAPQIPPSPQIQLPPHPVNQQQTTGQPNYFLIYQQAPLSIQQYPQSASQSRPSSPSTPQTTTQLAETQTTTQEATRLTTQPPTVITEKIEETRSTDILTTQTSTTPVPKSAHRNVRQGPFNFSSTVGPFGGAWQSPSTVPGAAYSNPPISSTILPSGPYVPCSNPSTAGRVPKTTPSALPPQKQNGLSGLTIRVSAPRGSITNIKINPSTTTKKPPRPRRKGNNYNNCVDSCRGKKEPLCAAPLAVIPIDPDNLKGFPSICHLACHNSFRKNQPYEKIMDGRCSKLRTRIRTFDKNKLKREELNKAQYTVLNNGPETVVQVIQNERSGLF</sequence>
<dbReference type="EMBL" id="OW152829">
    <property type="protein sequence ID" value="CAH2047013.1"/>
    <property type="molecule type" value="Genomic_DNA"/>
</dbReference>
<proteinExistence type="predicted"/>
<gene>
    <name evidence="2" type="ORF">IPOD504_LOCUS5589</name>
</gene>